<evidence type="ECO:0000313" key="3">
    <source>
        <dbReference type="EMBL" id="GLC61668.1"/>
    </source>
</evidence>
<feature type="compositionally biased region" description="Gly residues" evidence="1">
    <location>
        <begin position="1118"/>
        <end position="1133"/>
    </location>
</feature>
<protein>
    <submittedName>
        <fullName evidence="3">Uncharacterized protein</fullName>
    </submittedName>
</protein>
<name>A0A9W6C0T5_9CHLO</name>
<organism evidence="3 4">
    <name type="scientific">Pleodorina starrii</name>
    <dbReference type="NCBI Taxonomy" id="330485"/>
    <lineage>
        <taxon>Eukaryota</taxon>
        <taxon>Viridiplantae</taxon>
        <taxon>Chlorophyta</taxon>
        <taxon>core chlorophytes</taxon>
        <taxon>Chlorophyceae</taxon>
        <taxon>CS clade</taxon>
        <taxon>Chlamydomonadales</taxon>
        <taxon>Volvocaceae</taxon>
        <taxon>Pleodorina</taxon>
    </lineage>
</organism>
<dbReference type="Proteomes" id="UP001165080">
    <property type="component" value="Unassembled WGS sequence"/>
</dbReference>
<keyword evidence="2" id="KW-0812">Transmembrane</keyword>
<evidence type="ECO:0000256" key="1">
    <source>
        <dbReference type="SAM" id="MobiDB-lite"/>
    </source>
</evidence>
<comment type="caution">
    <text evidence="3">The sequence shown here is derived from an EMBL/GenBank/DDBJ whole genome shotgun (WGS) entry which is preliminary data.</text>
</comment>
<feature type="compositionally biased region" description="Gly residues" evidence="1">
    <location>
        <begin position="828"/>
        <end position="839"/>
    </location>
</feature>
<keyword evidence="2" id="KW-0472">Membrane</keyword>
<feature type="region of interest" description="Disordered" evidence="1">
    <location>
        <begin position="811"/>
        <end position="839"/>
    </location>
</feature>
<dbReference type="EMBL" id="BRXU01000049">
    <property type="protein sequence ID" value="GLC61668.1"/>
    <property type="molecule type" value="Genomic_DNA"/>
</dbReference>
<evidence type="ECO:0000256" key="2">
    <source>
        <dbReference type="SAM" id="Phobius"/>
    </source>
</evidence>
<feature type="compositionally biased region" description="Pro residues" evidence="1">
    <location>
        <begin position="1078"/>
        <end position="1090"/>
    </location>
</feature>
<feature type="region of interest" description="Disordered" evidence="1">
    <location>
        <begin position="1052"/>
        <end position="1090"/>
    </location>
</feature>
<reference evidence="3 4" key="1">
    <citation type="journal article" date="2023" name="Commun. Biol.">
        <title>Reorganization of the ancestral sex-determining regions during the evolution of trioecy in Pleodorina starrii.</title>
        <authorList>
            <person name="Takahashi K."/>
            <person name="Suzuki S."/>
            <person name="Kawai-Toyooka H."/>
            <person name="Yamamoto K."/>
            <person name="Hamaji T."/>
            <person name="Ootsuki R."/>
            <person name="Yamaguchi H."/>
            <person name="Kawachi M."/>
            <person name="Higashiyama T."/>
            <person name="Nozaki H."/>
        </authorList>
    </citation>
    <scope>NUCLEOTIDE SEQUENCE [LARGE SCALE GENOMIC DNA]</scope>
    <source>
        <strain evidence="3 4">NIES-4479</strain>
    </source>
</reference>
<feature type="compositionally biased region" description="Acidic residues" evidence="1">
    <location>
        <begin position="755"/>
        <end position="771"/>
    </location>
</feature>
<sequence length="1420" mass="142639">MPEVEARESNGNPQPLFTVVIGVAIFALLSVLNVVALLAKRVSTTAPELAAPAEDIAQDQVEVEKRPETTDCSVEAAAAARPLPPGQEAPAVATDRSPKDTTAAEIGLCGLPLAPGCDGQKGCASPLSEPARQAEPQRALADGPDAGQGTHIRHIKTCGELKGTSEYNFRAAGVAAWQPNIPTSSQGVPRVRLAPLPSRRAYGAAGALKQPRGLASCVIREDMPYPPANAEVTFEIRTNTVRHGRRLLRYSASSPLDTIYIKIPNTSPTGLHQPLVQSLSHTIDLGHQRIVVGGGVRPGCALIALDLLDLADPDRIPDPADLGRDPDPGALDLVEGALPRPSWLNALNTVISMGEGGGAALAGSDGGDHDGGAGGGGLAAAAVAAVGAGLSRALRGLGVDQPAGLRVQLQYRGALLEAELRNGGGDPAEPAEEGMGAGGRGWALTLLQPPAPTAPPPPRAAAASAGGVGFVVGLSLAQQILVAPTTVGEAVKISVRTHGLPDLATAAAEEDGDGDGGRYAFAVRGLGRYLPVLGVPAPTTPALASVSAFGSAPGGGVAVNSVGDDAGGPRASTAFAAAVVAAAAVAAAAATGEENDGEGEDGAGAGSCDADADAAAAGVAAAGGAADAAAPAPHRFHQPTARIRTVRSAAVAVRGPREAASSSSSAAAALAAAPAAAEPVTACQYELTVAGLGADRAAGTAAAAASPLLLQLELWQESRRLVVSKPLLLLPPSLSGLAAELGELVRLQQVLQQQQEEEEEEEEEEGEDQEGVAEAGVAPDGGASGSSADQLVSDVGMWLEFVHDAVRVTEATEQPPPATAPQLPRPADGGGGGGGGGGARGVVLLPGSVDLRVEVLAHRRAQHGFAAASLRTGLGLLEAAVQYGSGRLVEHLLADFRALGYGAAEVWAAAAAAAAAANGAAVEASSLLHLAAASGDVATLRAVVELADAAAAAASGGGIDGGGGSCWWLRDGDGLTPLHLLAAAAAAAWDGDGGAGTRGGYASAAAAASGAAEALEWALARGGEGALGAWREARDQYGLTPAGVLATMEAAAAPPPEGAAPRPEPLGARLRKLLPPTGTHPPAVPSPPPYASFAHALAEVVRSRSLQDEAPPDWAADEGGGQGGSSGGGGGEGLAAAQAAGASVSCNAPGLWARCRRRAVGTAALLWASLAGFDAGSVGADCTEAQYQVYVSRRTLTLAQGWVVLHLLLTASAVRRLLADGRRHEVAAPLLYSSGHLLMLVVMRAVPGFRLYLSFRGAWWFAVSCLRISAKLAQLVGLVALPQSTARYVRGGATLVADCVLPALFEPCPLPYALVFNLYDFCVSTVLYLRIGYAADLHCALLRAAFKCGLALCLRLAADLAHRAAFVNVNSSRSRCRAPPSNEKREAVAEAVALAEAVAEAVAVAGTGPVPGSAGKGKLD</sequence>
<feature type="region of interest" description="Disordered" evidence="1">
    <location>
        <begin position="120"/>
        <end position="150"/>
    </location>
</feature>
<accession>A0A9W6C0T5</accession>
<keyword evidence="2" id="KW-1133">Transmembrane helix</keyword>
<feature type="transmembrane region" description="Helical" evidence="2">
    <location>
        <begin position="16"/>
        <end position="39"/>
    </location>
</feature>
<gene>
    <name evidence="3" type="primary">PLEST009378</name>
    <name evidence="3" type="ORF">PLESTB_001789100</name>
</gene>
<feature type="region of interest" description="Disordered" evidence="1">
    <location>
        <begin position="1104"/>
        <end position="1134"/>
    </location>
</feature>
<keyword evidence="4" id="KW-1185">Reference proteome</keyword>
<feature type="compositionally biased region" description="Pro residues" evidence="1">
    <location>
        <begin position="1053"/>
        <end position="1064"/>
    </location>
</feature>
<proteinExistence type="predicted"/>
<dbReference type="OrthoDB" id="546276at2759"/>
<feature type="region of interest" description="Disordered" evidence="1">
    <location>
        <begin position="751"/>
        <end position="789"/>
    </location>
</feature>
<evidence type="ECO:0000313" key="4">
    <source>
        <dbReference type="Proteomes" id="UP001165080"/>
    </source>
</evidence>